<dbReference type="Proteomes" id="UP001162164">
    <property type="component" value="Unassembled WGS sequence"/>
</dbReference>
<organism evidence="1 2">
    <name type="scientific">Molorchus minor</name>
    <dbReference type="NCBI Taxonomy" id="1323400"/>
    <lineage>
        <taxon>Eukaryota</taxon>
        <taxon>Metazoa</taxon>
        <taxon>Ecdysozoa</taxon>
        <taxon>Arthropoda</taxon>
        <taxon>Hexapoda</taxon>
        <taxon>Insecta</taxon>
        <taxon>Pterygota</taxon>
        <taxon>Neoptera</taxon>
        <taxon>Endopterygota</taxon>
        <taxon>Coleoptera</taxon>
        <taxon>Polyphaga</taxon>
        <taxon>Cucujiformia</taxon>
        <taxon>Chrysomeloidea</taxon>
        <taxon>Cerambycidae</taxon>
        <taxon>Lamiinae</taxon>
        <taxon>Monochamini</taxon>
        <taxon>Molorchus</taxon>
    </lineage>
</organism>
<reference evidence="1" key="1">
    <citation type="journal article" date="2023" name="Insect Mol. Biol.">
        <title>Genome sequencing provides insights into the evolution of gene families encoding plant cell wall-degrading enzymes in longhorned beetles.</title>
        <authorList>
            <person name="Shin N.R."/>
            <person name="Okamura Y."/>
            <person name="Kirsch R."/>
            <person name="Pauchet Y."/>
        </authorList>
    </citation>
    <scope>NUCLEOTIDE SEQUENCE</scope>
    <source>
        <strain evidence="1">MMC_N1</strain>
    </source>
</reference>
<gene>
    <name evidence="1" type="ORF">NQ317_009786</name>
</gene>
<name>A0ABQ9IS33_9CUCU</name>
<evidence type="ECO:0000313" key="1">
    <source>
        <dbReference type="EMBL" id="KAJ8963698.1"/>
    </source>
</evidence>
<evidence type="ECO:0008006" key="3">
    <source>
        <dbReference type="Google" id="ProtNLM"/>
    </source>
</evidence>
<keyword evidence="2" id="KW-1185">Reference proteome</keyword>
<dbReference type="EMBL" id="JAPWTJ010003005">
    <property type="protein sequence ID" value="KAJ8963698.1"/>
    <property type="molecule type" value="Genomic_DNA"/>
</dbReference>
<proteinExistence type="predicted"/>
<evidence type="ECO:0000313" key="2">
    <source>
        <dbReference type="Proteomes" id="UP001162164"/>
    </source>
</evidence>
<accession>A0ABQ9IS33</accession>
<protein>
    <recommendedName>
        <fullName evidence="3">Fibronectin type-III domain-containing protein</fullName>
    </recommendedName>
</protein>
<sequence>MSTFKYKIDYNLTDKEDLTKAKCLGTNQNPNSHRQRRDDLVDDFYILNEQEKGKIVTPSPAPGRWVNVNIACLVNTLIKWIPDVDNNPGDYFYVKYRPVGDEDFLKTAPQMEEDYLILENFNACINYEIILVTVDGEFETESEQQTTPAIVSMFRYNRSYK</sequence>
<comment type="caution">
    <text evidence="1">The sequence shown here is derived from an EMBL/GenBank/DDBJ whole genome shotgun (WGS) entry which is preliminary data.</text>
</comment>